<dbReference type="Pfam" id="PF04316">
    <property type="entry name" value="FlgM"/>
    <property type="match status" value="1"/>
</dbReference>
<keyword evidence="4" id="KW-1005">Bacterial flagellum biogenesis</keyword>
<evidence type="ECO:0000256" key="9">
    <source>
        <dbReference type="SAM" id="MobiDB-lite"/>
    </source>
</evidence>
<evidence type="ECO:0000256" key="5">
    <source>
        <dbReference type="ARBA" id="ARBA00023015"/>
    </source>
</evidence>
<evidence type="ECO:0000256" key="3">
    <source>
        <dbReference type="ARBA" id="ARBA00022491"/>
    </source>
</evidence>
<evidence type="ECO:0000256" key="8">
    <source>
        <dbReference type="ARBA" id="ARBA00030117"/>
    </source>
</evidence>
<evidence type="ECO:0000313" key="12">
    <source>
        <dbReference type="Proteomes" id="UP000243535"/>
    </source>
</evidence>
<dbReference type="GO" id="GO:0044781">
    <property type="term" value="P:bacterial-type flagellum organization"/>
    <property type="evidence" value="ECO:0007669"/>
    <property type="project" value="UniProtKB-KW"/>
</dbReference>
<dbReference type="SUPFAM" id="SSF101498">
    <property type="entry name" value="Anti-sigma factor FlgM"/>
    <property type="match status" value="1"/>
</dbReference>
<dbReference type="InterPro" id="IPR031316">
    <property type="entry name" value="FlgM_C"/>
</dbReference>
<reference evidence="12" key="1">
    <citation type="submission" date="2015-08" db="EMBL/GenBank/DDBJ databases">
        <authorList>
            <person name="Varghese N."/>
        </authorList>
    </citation>
    <scope>NUCLEOTIDE SEQUENCE [LARGE SCALE GENOMIC DNA]</scope>
    <source>
        <strain evidence="12">DSM 17901</strain>
    </source>
</reference>
<protein>
    <recommendedName>
        <fullName evidence="2">Negative regulator of flagellin synthesis</fullName>
    </recommendedName>
    <alternativeName>
        <fullName evidence="8">Anti-sigma-28 factor</fullName>
    </alternativeName>
</protein>
<evidence type="ECO:0000313" key="11">
    <source>
        <dbReference type="EMBL" id="CUA85190.1"/>
    </source>
</evidence>
<evidence type="ECO:0000256" key="6">
    <source>
        <dbReference type="ARBA" id="ARBA00023163"/>
    </source>
</evidence>
<sequence>MKIDSSGKALGAYAPQAKPARRDETPAAARPAAPSENVAINPAASKMSAIEREIGTAPAFDSEKVAAIKAAITAGTFSVNPEKIADGLIASARELLS</sequence>
<comment type="similarity">
    <text evidence="1">Belongs to the FlgM family.</text>
</comment>
<gene>
    <name evidence="11" type="ORF">Ga0061063_2296</name>
</gene>
<dbReference type="NCBIfam" id="TIGR03824">
    <property type="entry name" value="FlgM_jcvi"/>
    <property type="match status" value="1"/>
</dbReference>
<dbReference type="STRING" id="375574.GCA_001418035_02081"/>
<keyword evidence="3" id="KW-0678">Repressor</keyword>
<organism evidence="11 12">
    <name type="scientific">Gulbenkiania indica</name>
    <dbReference type="NCBI Taxonomy" id="375574"/>
    <lineage>
        <taxon>Bacteria</taxon>
        <taxon>Pseudomonadati</taxon>
        <taxon>Pseudomonadota</taxon>
        <taxon>Betaproteobacteria</taxon>
        <taxon>Neisseriales</taxon>
        <taxon>Chromobacteriaceae</taxon>
        <taxon>Gulbenkiania</taxon>
    </lineage>
</organism>
<feature type="domain" description="Anti-sigma-28 factor FlgM C-terminal" evidence="10">
    <location>
        <begin position="38"/>
        <end position="89"/>
    </location>
</feature>
<proteinExistence type="inferred from homology"/>
<keyword evidence="5" id="KW-0805">Transcription regulation</keyword>
<dbReference type="RefSeq" id="WP_054285428.1">
    <property type="nucleotide sequence ID" value="NZ_CYHA01000005.1"/>
</dbReference>
<evidence type="ECO:0000256" key="1">
    <source>
        <dbReference type="ARBA" id="ARBA00005322"/>
    </source>
</evidence>
<keyword evidence="12" id="KW-1185">Reference proteome</keyword>
<comment type="function">
    <text evidence="7">Responsible for the coupling of flagellin expression to flagellar assembly by preventing expression of the flagellin genes when a component of the middle class of proteins is defective. It negatively regulates flagellar genes by inhibiting the activity of FliA by directly binding to FliA.</text>
</comment>
<dbReference type="Proteomes" id="UP000243535">
    <property type="component" value="Unassembled WGS sequence"/>
</dbReference>
<dbReference type="InterPro" id="IPR007412">
    <property type="entry name" value="FlgM"/>
</dbReference>
<evidence type="ECO:0000256" key="7">
    <source>
        <dbReference type="ARBA" id="ARBA00024739"/>
    </source>
</evidence>
<name>A0A0K6H2S7_9NEIS</name>
<dbReference type="EMBL" id="CYHA01000005">
    <property type="protein sequence ID" value="CUA85190.1"/>
    <property type="molecule type" value="Genomic_DNA"/>
</dbReference>
<keyword evidence="6" id="KW-0804">Transcription</keyword>
<evidence type="ECO:0000256" key="2">
    <source>
        <dbReference type="ARBA" id="ARBA00017823"/>
    </source>
</evidence>
<accession>A0A0K6H2S7</accession>
<dbReference type="GO" id="GO:0045892">
    <property type="term" value="P:negative regulation of DNA-templated transcription"/>
    <property type="evidence" value="ECO:0007669"/>
    <property type="project" value="InterPro"/>
</dbReference>
<feature type="region of interest" description="Disordered" evidence="9">
    <location>
        <begin position="1"/>
        <end position="40"/>
    </location>
</feature>
<dbReference type="AlphaFoldDB" id="A0A0K6H2S7"/>
<evidence type="ECO:0000259" key="10">
    <source>
        <dbReference type="Pfam" id="PF04316"/>
    </source>
</evidence>
<dbReference type="OrthoDB" id="9181369at2"/>
<evidence type="ECO:0000256" key="4">
    <source>
        <dbReference type="ARBA" id="ARBA00022795"/>
    </source>
</evidence>
<dbReference type="InterPro" id="IPR035890">
    <property type="entry name" value="Anti-sigma-28_factor_FlgM_sf"/>
</dbReference>